<keyword evidence="6" id="KW-1185">Reference proteome</keyword>
<dbReference type="Proteomes" id="UP000631114">
    <property type="component" value="Unassembled WGS sequence"/>
</dbReference>
<dbReference type="PANTHER" id="PTHR31948">
    <property type="entry name" value="ZINC-FINGER HOMEODOMAIN PROTEIN 2"/>
    <property type="match status" value="1"/>
</dbReference>
<dbReference type="OrthoDB" id="682018at2759"/>
<evidence type="ECO:0000256" key="2">
    <source>
        <dbReference type="ARBA" id="ARBA00022771"/>
    </source>
</evidence>
<dbReference type="GO" id="GO:0003700">
    <property type="term" value="F:DNA-binding transcription factor activity"/>
    <property type="evidence" value="ECO:0007669"/>
    <property type="project" value="TreeGrafter"/>
</dbReference>
<gene>
    <name evidence="5" type="ORF">IFM89_031204</name>
</gene>
<keyword evidence="2" id="KW-0863">Zinc-finger</keyword>
<evidence type="ECO:0000313" key="6">
    <source>
        <dbReference type="Proteomes" id="UP000631114"/>
    </source>
</evidence>
<accession>A0A835IRI2</accession>
<dbReference type="SUPFAM" id="SSF47095">
    <property type="entry name" value="HMG-box"/>
    <property type="match status" value="1"/>
</dbReference>
<comment type="caution">
    <text evidence="5">The sequence shown here is derived from an EMBL/GenBank/DDBJ whole genome shotgun (WGS) entry which is preliminary data.</text>
</comment>
<dbReference type="PROSITE" id="PS51523">
    <property type="entry name" value="ZF_HD_DIMER"/>
    <property type="match status" value="1"/>
</dbReference>
<dbReference type="InterPro" id="IPR006456">
    <property type="entry name" value="ZF_HD_homeobox_Cys/His_dimer"/>
</dbReference>
<keyword evidence="1" id="KW-0479">Metal-binding</keyword>
<dbReference type="Gene3D" id="1.10.30.10">
    <property type="entry name" value="High mobility group box domain"/>
    <property type="match status" value="1"/>
</dbReference>
<dbReference type="EMBL" id="JADFTS010000002">
    <property type="protein sequence ID" value="KAF9622401.1"/>
    <property type="molecule type" value="Genomic_DNA"/>
</dbReference>
<dbReference type="Pfam" id="PF04770">
    <property type="entry name" value="ZF-HD_dimer"/>
    <property type="match status" value="1"/>
</dbReference>
<sequence length="236" mass="26889">KTYKKENLKKRDRGIIIKKANIAINGINVEVYKECQKNHAAGLGKQATDGCYEYIRDDSKPNGMYCEACAFHRNFHHKVLVQEKRQSYQVNVRPSSSSNVKLESQDVVIDLTENFIDPMKNPNPRGFMIKKVKSEASTDNKCDDGDLSAQREAYGLGSDGEKEFRKTFIENNPHNKLIASMVEVSGVKWKSMSDAEKAVSVAKADKKKIEYNNSNTCRLTTRNWLKKTMLKMKRTV</sequence>
<name>A0A835IRI2_9MAGN</name>
<dbReference type="GO" id="GO:0000976">
    <property type="term" value="F:transcription cis-regulatory region binding"/>
    <property type="evidence" value="ECO:0007669"/>
    <property type="project" value="TreeGrafter"/>
</dbReference>
<evidence type="ECO:0000256" key="3">
    <source>
        <dbReference type="ARBA" id="ARBA00022833"/>
    </source>
</evidence>
<feature type="non-terminal residue" evidence="5">
    <location>
        <position position="1"/>
    </location>
</feature>
<dbReference type="InterPro" id="IPR036910">
    <property type="entry name" value="HMG_box_dom_sf"/>
</dbReference>
<proteinExistence type="predicted"/>
<dbReference type="AlphaFoldDB" id="A0A835IRI2"/>
<reference evidence="5 6" key="1">
    <citation type="submission" date="2020-10" db="EMBL/GenBank/DDBJ databases">
        <title>The Coptis chinensis genome and diversification of protoberbering-type alkaloids.</title>
        <authorList>
            <person name="Wang B."/>
            <person name="Shu S."/>
            <person name="Song C."/>
            <person name="Liu Y."/>
        </authorList>
    </citation>
    <scope>NUCLEOTIDE SEQUENCE [LARGE SCALE GENOMIC DNA]</scope>
    <source>
        <strain evidence="5">HL-2020</strain>
        <tissue evidence="5">Leaf</tissue>
    </source>
</reference>
<dbReference type="GO" id="GO:0008270">
    <property type="term" value="F:zinc ion binding"/>
    <property type="evidence" value="ECO:0007669"/>
    <property type="project" value="UniProtKB-KW"/>
</dbReference>
<dbReference type="GO" id="GO:0005634">
    <property type="term" value="C:nucleus"/>
    <property type="evidence" value="ECO:0007669"/>
    <property type="project" value="TreeGrafter"/>
</dbReference>
<evidence type="ECO:0000259" key="4">
    <source>
        <dbReference type="PROSITE" id="PS51523"/>
    </source>
</evidence>
<keyword evidence="3" id="KW-0862">Zinc</keyword>
<organism evidence="5 6">
    <name type="scientific">Coptis chinensis</name>
    <dbReference type="NCBI Taxonomy" id="261450"/>
    <lineage>
        <taxon>Eukaryota</taxon>
        <taxon>Viridiplantae</taxon>
        <taxon>Streptophyta</taxon>
        <taxon>Embryophyta</taxon>
        <taxon>Tracheophyta</taxon>
        <taxon>Spermatophyta</taxon>
        <taxon>Magnoliopsida</taxon>
        <taxon>Ranunculales</taxon>
        <taxon>Ranunculaceae</taxon>
        <taxon>Coptidoideae</taxon>
        <taxon>Coptis</taxon>
    </lineage>
</organism>
<evidence type="ECO:0000313" key="5">
    <source>
        <dbReference type="EMBL" id="KAF9622401.1"/>
    </source>
</evidence>
<feature type="domain" description="ZF-HD dimerization-type" evidence="4">
    <location>
        <begin position="32"/>
        <end position="79"/>
    </location>
</feature>
<protein>
    <recommendedName>
        <fullName evidence="4">ZF-HD dimerization-type domain-containing protein</fullName>
    </recommendedName>
</protein>
<dbReference type="NCBIfam" id="TIGR01566">
    <property type="entry name" value="ZF_HD_prot_N"/>
    <property type="match status" value="1"/>
</dbReference>
<dbReference type="PANTHER" id="PTHR31948:SF169">
    <property type="entry name" value="MINI ZINC FINGER PROTEIN 2"/>
    <property type="match status" value="1"/>
</dbReference>
<evidence type="ECO:0000256" key="1">
    <source>
        <dbReference type="ARBA" id="ARBA00022723"/>
    </source>
</evidence>
<dbReference type="GO" id="GO:0050793">
    <property type="term" value="P:regulation of developmental process"/>
    <property type="evidence" value="ECO:0007669"/>
    <property type="project" value="TreeGrafter"/>
</dbReference>